<proteinExistence type="predicted"/>
<evidence type="ECO:0000313" key="2">
    <source>
        <dbReference type="EMBL" id="KIW69805.1"/>
    </source>
</evidence>
<dbReference type="Proteomes" id="UP000054266">
    <property type="component" value="Unassembled WGS sequence"/>
</dbReference>
<keyword evidence="3" id="KW-1185">Reference proteome</keyword>
<dbReference type="AlphaFoldDB" id="A0A0D2FTF6"/>
<organism evidence="2 3">
    <name type="scientific">Phialophora macrospora</name>
    <dbReference type="NCBI Taxonomy" id="1851006"/>
    <lineage>
        <taxon>Eukaryota</taxon>
        <taxon>Fungi</taxon>
        <taxon>Dikarya</taxon>
        <taxon>Ascomycota</taxon>
        <taxon>Pezizomycotina</taxon>
        <taxon>Eurotiomycetes</taxon>
        <taxon>Chaetothyriomycetidae</taxon>
        <taxon>Chaetothyriales</taxon>
        <taxon>Herpotrichiellaceae</taxon>
        <taxon>Phialophora</taxon>
    </lineage>
</organism>
<name>A0A0D2FTF6_9EURO</name>
<dbReference type="HOGENOM" id="CLU_1643518_0_0_1"/>
<feature type="region of interest" description="Disordered" evidence="1">
    <location>
        <begin position="1"/>
        <end position="21"/>
    </location>
</feature>
<evidence type="ECO:0000256" key="1">
    <source>
        <dbReference type="SAM" id="MobiDB-lite"/>
    </source>
</evidence>
<reference evidence="2 3" key="1">
    <citation type="submission" date="2015-01" db="EMBL/GenBank/DDBJ databases">
        <title>The Genome Sequence of Capronia semiimmersa CBS27337.</title>
        <authorList>
            <consortium name="The Broad Institute Genomics Platform"/>
            <person name="Cuomo C."/>
            <person name="de Hoog S."/>
            <person name="Gorbushina A."/>
            <person name="Stielow B."/>
            <person name="Teixiera M."/>
            <person name="Abouelleil A."/>
            <person name="Chapman S.B."/>
            <person name="Priest M."/>
            <person name="Young S.K."/>
            <person name="Wortman J."/>
            <person name="Nusbaum C."/>
            <person name="Birren B."/>
        </authorList>
    </citation>
    <scope>NUCLEOTIDE SEQUENCE [LARGE SCALE GENOMIC DNA]</scope>
    <source>
        <strain evidence="2 3">CBS 27337</strain>
    </source>
</reference>
<evidence type="ECO:0000313" key="3">
    <source>
        <dbReference type="Proteomes" id="UP000054266"/>
    </source>
</evidence>
<sequence length="168" mass="19227">MSSNSARYAQLRRDAENGAREELERLIPRRYIADVPECEPKDNPTTKVVKASVAYIKDIARNSDANANKQPSSVFTPNRSEFNKFLTDSKLETYTQESPFAPIVPTTPLRLKDNAEYQRLKQAMERVKQHIQGRGHEGEELSDEVKRMMDMATDILVDVIDKWEGRGK</sequence>
<protein>
    <submittedName>
        <fullName evidence="2">Uncharacterized protein</fullName>
    </submittedName>
</protein>
<dbReference type="EMBL" id="KN846957">
    <property type="protein sequence ID" value="KIW69805.1"/>
    <property type="molecule type" value="Genomic_DNA"/>
</dbReference>
<feature type="compositionally biased region" description="Basic and acidic residues" evidence="1">
    <location>
        <begin position="11"/>
        <end position="21"/>
    </location>
</feature>
<accession>A0A0D2FTF6</accession>
<gene>
    <name evidence="2" type="ORF">PV04_02133</name>
</gene>